<name>A0A979FJJ3_HYAAZ</name>
<evidence type="ECO:0000313" key="3">
    <source>
        <dbReference type="RefSeq" id="XP_047737149.1"/>
    </source>
</evidence>
<keyword evidence="2" id="KW-1185">Reference proteome</keyword>
<evidence type="ECO:0000313" key="2">
    <source>
        <dbReference type="Proteomes" id="UP000694843"/>
    </source>
</evidence>
<dbReference type="AlphaFoldDB" id="A0A979FJJ3"/>
<protein>
    <submittedName>
        <fullName evidence="3">Uncharacterized protein LOC108665552</fullName>
    </submittedName>
</protein>
<dbReference type="OrthoDB" id="6361021at2759"/>
<dbReference type="KEGG" id="hazt:108665552"/>
<feature type="region of interest" description="Disordered" evidence="1">
    <location>
        <begin position="651"/>
        <end position="671"/>
    </location>
</feature>
<gene>
    <name evidence="3" type="primary">LOC108665552</name>
</gene>
<sequence>MIKRTCYQTAKPLVNPRYADLIEISRCVHFDDFEEAVRLQMIVPQLLTKGHKSLRRRVLWFAASHLSSEHNFYGNVSFTIKWETVLTKLGPNLYLIDQEIYNGRSFTRIIFTPKTYDGILKEVDLDSNGSPLIKSDSCFRHASHCMNEVRWGPHELQIAIEVTDADARWLYLNCNPVANNHDKANAYCGRKITRRDGKESLYQPHICYKFNSAQNIECPYQWSPVECDQYIQKALKSAVPTACCSRMRPTPQNYVGLALTAESSKIEPKQHRKVGNFTNLDCGLQRPAIAFQPRKVKQQNRKSEIRKIYPSAAHASSSYIEPIHSTHHAFDTRSREAKQLNTISSVEAFENQQSNSKKGAKTFYETVKPLDNPTYADFIEIRRCIHFDDFEDAARLEMLVPQPYTMGRTSLQRRVLWFAASKCGIEHNFYGNVSFSIKWETAQRKLGPNLYLLDQKFHNSRSFTRLILTKNNYSSILDEVDLNSDGSPLTKSESDFRHASHCMNKVSWGAHELQIAIEVSDVDARWLYFNCKPIANNHVKANGSSVRQHTRWDGNVSLYQPHTCYKFNSAQNSECPYQWTSFECELNIRRVMKKADPITSHSGMRSLPQNTVRYQYLDVGQSLPVESSQRNPNTQGETGNIIGWNSDLQPPATVHMPRHGEQQHLQTTNRNKQANIKGIAKSSSHARPSSTLANVGDLPYIPCKASQSKPKVSVERPAKPQFKANRTSKSTYNDRLTRRCQSPSVPITHQPLLRTRIETCSSIAPAISTDQLITRHGTTPALTNTSWSPFKIFLDCFCCRNRRKNSI</sequence>
<evidence type="ECO:0000256" key="1">
    <source>
        <dbReference type="SAM" id="MobiDB-lite"/>
    </source>
</evidence>
<dbReference type="RefSeq" id="XP_047737149.1">
    <property type="nucleotide sequence ID" value="XM_047881193.1"/>
</dbReference>
<dbReference type="Proteomes" id="UP000694843">
    <property type="component" value="Unplaced"/>
</dbReference>
<accession>A0A979FJJ3</accession>
<dbReference type="GeneID" id="108665552"/>
<proteinExistence type="predicted"/>
<organism evidence="2 3">
    <name type="scientific">Hyalella azteca</name>
    <name type="common">Amphipod</name>
    <dbReference type="NCBI Taxonomy" id="294128"/>
    <lineage>
        <taxon>Eukaryota</taxon>
        <taxon>Metazoa</taxon>
        <taxon>Ecdysozoa</taxon>
        <taxon>Arthropoda</taxon>
        <taxon>Crustacea</taxon>
        <taxon>Multicrustacea</taxon>
        <taxon>Malacostraca</taxon>
        <taxon>Eumalacostraca</taxon>
        <taxon>Peracarida</taxon>
        <taxon>Amphipoda</taxon>
        <taxon>Senticaudata</taxon>
        <taxon>Talitrida</taxon>
        <taxon>Talitroidea</taxon>
        <taxon>Hyalellidae</taxon>
        <taxon>Hyalella</taxon>
    </lineage>
</organism>
<reference evidence="3" key="1">
    <citation type="submission" date="2025-08" db="UniProtKB">
        <authorList>
            <consortium name="RefSeq"/>
        </authorList>
    </citation>
    <scope>IDENTIFICATION</scope>
    <source>
        <tissue evidence="3">Whole organism</tissue>
    </source>
</reference>